<feature type="domain" description="ABC3 transporter permease C-terminal" evidence="8">
    <location>
        <begin position="287"/>
        <end position="396"/>
    </location>
</feature>
<evidence type="ECO:0000313" key="10">
    <source>
        <dbReference type="EMBL" id="MET4582969.1"/>
    </source>
</evidence>
<dbReference type="PANTHER" id="PTHR30572:SF4">
    <property type="entry name" value="ABC TRANSPORTER PERMEASE YTRF"/>
    <property type="match status" value="1"/>
</dbReference>
<evidence type="ECO:0000256" key="5">
    <source>
        <dbReference type="ARBA" id="ARBA00023136"/>
    </source>
</evidence>
<feature type="domain" description="MacB-like periplasmic core" evidence="9">
    <location>
        <begin position="21"/>
        <end position="246"/>
    </location>
</feature>
<dbReference type="PANTHER" id="PTHR30572">
    <property type="entry name" value="MEMBRANE COMPONENT OF TRANSPORTER-RELATED"/>
    <property type="match status" value="1"/>
</dbReference>
<evidence type="ECO:0000313" key="11">
    <source>
        <dbReference type="Proteomes" id="UP001549257"/>
    </source>
</evidence>
<protein>
    <submittedName>
        <fullName evidence="10">ABC transport system permease protein</fullName>
    </submittedName>
</protein>
<accession>A0ABV2QPI9</accession>
<dbReference type="Pfam" id="PF12704">
    <property type="entry name" value="MacB_PCD"/>
    <property type="match status" value="1"/>
</dbReference>
<dbReference type="Proteomes" id="UP001549257">
    <property type="component" value="Unassembled WGS sequence"/>
</dbReference>
<name>A0ABV2QPI9_9MICO</name>
<keyword evidence="2" id="KW-1003">Cell membrane</keyword>
<keyword evidence="3 7" id="KW-0812">Transmembrane</keyword>
<dbReference type="EMBL" id="JBEPSJ010000002">
    <property type="protein sequence ID" value="MET4582969.1"/>
    <property type="molecule type" value="Genomic_DNA"/>
</dbReference>
<evidence type="ECO:0000259" key="9">
    <source>
        <dbReference type="Pfam" id="PF12704"/>
    </source>
</evidence>
<evidence type="ECO:0000256" key="6">
    <source>
        <dbReference type="ARBA" id="ARBA00038076"/>
    </source>
</evidence>
<dbReference type="InterPro" id="IPR025857">
    <property type="entry name" value="MacB_PCD"/>
</dbReference>
<evidence type="ECO:0000256" key="1">
    <source>
        <dbReference type="ARBA" id="ARBA00004651"/>
    </source>
</evidence>
<comment type="subcellular location">
    <subcellularLocation>
        <location evidence="1">Cell membrane</location>
        <topology evidence="1">Multi-pass membrane protein</topology>
    </subcellularLocation>
</comment>
<keyword evidence="4 7" id="KW-1133">Transmembrane helix</keyword>
<evidence type="ECO:0000256" key="2">
    <source>
        <dbReference type="ARBA" id="ARBA00022475"/>
    </source>
</evidence>
<dbReference type="Pfam" id="PF02687">
    <property type="entry name" value="FtsX"/>
    <property type="match status" value="1"/>
</dbReference>
<comment type="similarity">
    <text evidence="6">Belongs to the ABC-4 integral membrane protein family.</text>
</comment>
<feature type="transmembrane region" description="Helical" evidence="7">
    <location>
        <begin position="327"/>
        <end position="353"/>
    </location>
</feature>
<evidence type="ECO:0000256" key="3">
    <source>
        <dbReference type="ARBA" id="ARBA00022692"/>
    </source>
</evidence>
<gene>
    <name evidence="10" type="ORF">ABIE21_002479</name>
</gene>
<feature type="transmembrane region" description="Helical" evidence="7">
    <location>
        <begin position="21"/>
        <end position="41"/>
    </location>
</feature>
<organism evidence="10 11">
    <name type="scientific">Conyzicola nivalis</name>
    <dbReference type="NCBI Taxonomy" id="1477021"/>
    <lineage>
        <taxon>Bacteria</taxon>
        <taxon>Bacillati</taxon>
        <taxon>Actinomycetota</taxon>
        <taxon>Actinomycetes</taxon>
        <taxon>Micrococcales</taxon>
        <taxon>Microbacteriaceae</taxon>
        <taxon>Conyzicola</taxon>
    </lineage>
</organism>
<keyword evidence="11" id="KW-1185">Reference proteome</keyword>
<keyword evidence="5 7" id="KW-0472">Membrane</keyword>
<evidence type="ECO:0000259" key="8">
    <source>
        <dbReference type="Pfam" id="PF02687"/>
    </source>
</evidence>
<dbReference type="InterPro" id="IPR050250">
    <property type="entry name" value="Macrolide_Exporter_MacB"/>
</dbReference>
<reference evidence="10 11" key="1">
    <citation type="submission" date="2024-06" db="EMBL/GenBank/DDBJ databases">
        <title>Sorghum-associated microbial communities from plants grown in Nebraska, USA.</title>
        <authorList>
            <person name="Schachtman D."/>
        </authorList>
    </citation>
    <scope>NUCLEOTIDE SEQUENCE [LARGE SCALE GENOMIC DNA]</scope>
    <source>
        <strain evidence="10 11">2857</strain>
    </source>
</reference>
<feature type="transmembrane region" description="Helical" evidence="7">
    <location>
        <begin position="281"/>
        <end position="306"/>
    </location>
</feature>
<dbReference type="RefSeq" id="WP_354025118.1">
    <property type="nucleotide sequence ID" value="NZ_JBEPSJ010000002.1"/>
</dbReference>
<comment type="caution">
    <text evidence="10">The sequence shown here is derived from an EMBL/GenBank/DDBJ whole genome shotgun (WGS) entry which is preliminary data.</text>
</comment>
<evidence type="ECO:0000256" key="4">
    <source>
        <dbReference type="ARBA" id="ARBA00022989"/>
    </source>
</evidence>
<evidence type="ECO:0000256" key="7">
    <source>
        <dbReference type="SAM" id="Phobius"/>
    </source>
</evidence>
<dbReference type="InterPro" id="IPR003838">
    <property type="entry name" value="ABC3_permease_C"/>
</dbReference>
<feature type="transmembrane region" description="Helical" evidence="7">
    <location>
        <begin position="373"/>
        <end position="391"/>
    </location>
</feature>
<proteinExistence type="inferred from homology"/>
<sequence length="405" mass="40625">MSVFEILVSALRGVTANKLRSILTLLGVMIGVASVILLLAVGNGSAQDVKSAISSLGANTITVRASGMGGGGGEESTAGNTKKVITTGVSDKLAAAGLGHVASVVPQVSTSLTVSSTSASSDSVSIVGTTPGYFDVGTTGVGTGEAFTASDVTSSSKVAVIGQTLATTLFPTGSALGQSITVDGTPLTVIGVLESQSSTGVTDANSVVIAPITRIQRSFTGFGAVSTLSIEATDADSVEAAEGEIEIVLNQLLGQTDDDESYSISNQRSLLETQEESADSFTVLLGVVAAFSLLVGGIGVTNVMLVSVTERTKEIGIRKALGATRGAILGQFLAEAAMLTLLGGVLGVVAALMGANYEIYGTQPVVLDYSIPLALGVSVAIGVFFGVYPAARAAAMRPIQALRAA</sequence>